<dbReference type="AlphaFoldDB" id="A0A1F7XZE0"/>
<organism evidence="2 3">
    <name type="scientific">Candidatus Woesebacteria bacterium RIFCSPHIGHO2_01_FULL_38_9</name>
    <dbReference type="NCBI Taxonomy" id="1802492"/>
    <lineage>
        <taxon>Bacteria</taxon>
        <taxon>Candidatus Woeseibacteriota</taxon>
    </lineage>
</organism>
<reference evidence="2 3" key="1">
    <citation type="journal article" date="2016" name="Nat. Commun.">
        <title>Thousands of microbial genomes shed light on interconnected biogeochemical processes in an aquifer system.</title>
        <authorList>
            <person name="Anantharaman K."/>
            <person name="Brown C.T."/>
            <person name="Hug L.A."/>
            <person name="Sharon I."/>
            <person name="Castelle C.J."/>
            <person name="Probst A.J."/>
            <person name="Thomas B.C."/>
            <person name="Singh A."/>
            <person name="Wilkins M.J."/>
            <person name="Karaoz U."/>
            <person name="Brodie E.L."/>
            <person name="Williams K.H."/>
            <person name="Hubbard S.S."/>
            <person name="Banfield J.F."/>
        </authorList>
    </citation>
    <scope>NUCLEOTIDE SEQUENCE [LARGE SCALE GENOMIC DNA]</scope>
</reference>
<dbReference type="Gene3D" id="3.30.420.10">
    <property type="entry name" value="Ribonuclease H-like superfamily/Ribonuclease H"/>
    <property type="match status" value="1"/>
</dbReference>
<dbReference type="SUPFAM" id="SSF53098">
    <property type="entry name" value="Ribonuclease H-like"/>
    <property type="match status" value="1"/>
</dbReference>
<sequence length="259" mass="29907">MLSEVFFDVETKKLFGDIEGFNPADLGVSIVSVYSRKIDESFSGEQNRTIEGHTVLSVVEGKMQSFWEKDFDESPSLRRERNPSRRRQSLWRRSTEAKYSSRSSAGIRPGYFAKGDKMWPLFQSADRIIGFNSLGFDIPALSPYTNFPFQKLPHFDIMQKVKEVFGHRIALDAIAKETLDREKTDVGINAVYYWQKGDKESLEKLKKYCEADVLITRDIYDYALQNGHLLLKDKWNTLQKVEVDFSYPKDTPTKQAGLF</sequence>
<feature type="domain" description="YprB ribonuclease H-like" evidence="1">
    <location>
        <begin position="121"/>
        <end position="223"/>
    </location>
</feature>
<comment type="caution">
    <text evidence="2">The sequence shown here is derived from an EMBL/GenBank/DDBJ whole genome shotgun (WGS) entry which is preliminary data.</text>
</comment>
<dbReference type="Pfam" id="PF13482">
    <property type="entry name" value="RNase_H_2"/>
    <property type="match status" value="1"/>
</dbReference>
<dbReference type="Proteomes" id="UP000178419">
    <property type="component" value="Unassembled WGS sequence"/>
</dbReference>
<dbReference type="InterPro" id="IPR036397">
    <property type="entry name" value="RNaseH_sf"/>
</dbReference>
<dbReference type="EMBL" id="MGGE01000044">
    <property type="protein sequence ID" value="OGM20330.1"/>
    <property type="molecule type" value="Genomic_DNA"/>
</dbReference>
<name>A0A1F7XZE0_9BACT</name>
<dbReference type="InterPro" id="IPR012337">
    <property type="entry name" value="RNaseH-like_sf"/>
</dbReference>
<evidence type="ECO:0000259" key="1">
    <source>
        <dbReference type="Pfam" id="PF13482"/>
    </source>
</evidence>
<dbReference type="GO" id="GO:0003676">
    <property type="term" value="F:nucleic acid binding"/>
    <property type="evidence" value="ECO:0007669"/>
    <property type="project" value="InterPro"/>
</dbReference>
<proteinExistence type="predicted"/>
<accession>A0A1F7XZE0</accession>
<gene>
    <name evidence="2" type="ORF">A2714_04770</name>
</gene>
<evidence type="ECO:0000313" key="2">
    <source>
        <dbReference type="EMBL" id="OGM20330.1"/>
    </source>
</evidence>
<protein>
    <recommendedName>
        <fullName evidence="1">YprB ribonuclease H-like domain-containing protein</fullName>
    </recommendedName>
</protein>
<evidence type="ECO:0000313" key="3">
    <source>
        <dbReference type="Proteomes" id="UP000178419"/>
    </source>
</evidence>
<dbReference type="InterPro" id="IPR038720">
    <property type="entry name" value="YprB_RNase_H-like_dom"/>
</dbReference>